<dbReference type="EMBL" id="AFYH01003450">
    <property type="status" value="NOT_ANNOTATED_CDS"/>
    <property type="molecule type" value="Genomic_DNA"/>
</dbReference>
<feature type="region of interest" description="Disordered" evidence="2">
    <location>
        <begin position="1509"/>
        <end position="1552"/>
    </location>
</feature>
<dbReference type="EMBL" id="AFYH01003451">
    <property type="status" value="NOT_ANNOTATED_CDS"/>
    <property type="molecule type" value="Genomic_DNA"/>
</dbReference>
<reference evidence="3" key="2">
    <citation type="submission" date="2025-08" db="UniProtKB">
        <authorList>
            <consortium name="Ensembl"/>
        </authorList>
    </citation>
    <scope>IDENTIFICATION</scope>
</reference>
<name>H3BI61_LATCH</name>
<dbReference type="FunCoup" id="H3BI61">
    <property type="interactions" value="864"/>
</dbReference>
<dbReference type="GO" id="GO:0031122">
    <property type="term" value="P:cytoplasmic microtubule organization"/>
    <property type="evidence" value="ECO:0007669"/>
    <property type="project" value="TreeGrafter"/>
</dbReference>
<dbReference type="Ensembl" id="ENSLACT00000021723.1">
    <property type="protein sequence ID" value="ENSLACP00000021582.1"/>
    <property type="gene ID" value="ENSLACG00000018962.1"/>
</dbReference>
<dbReference type="EMBL" id="AFYH01003455">
    <property type="status" value="NOT_ANNOTATED_CDS"/>
    <property type="molecule type" value="Genomic_DNA"/>
</dbReference>
<feature type="compositionally biased region" description="Polar residues" evidence="2">
    <location>
        <begin position="108"/>
        <end position="118"/>
    </location>
</feature>
<feature type="region of interest" description="Disordered" evidence="2">
    <location>
        <begin position="1704"/>
        <end position="1821"/>
    </location>
</feature>
<dbReference type="EMBL" id="AFYH01003454">
    <property type="status" value="NOT_ANNOTATED_CDS"/>
    <property type="molecule type" value="Genomic_DNA"/>
</dbReference>
<reference evidence="3" key="3">
    <citation type="submission" date="2025-09" db="UniProtKB">
        <authorList>
            <consortium name="Ensembl"/>
        </authorList>
    </citation>
    <scope>IDENTIFICATION</scope>
</reference>
<evidence type="ECO:0000313" key="3">
    <source>
        <dbReference type="Ensembl" id="ENSLACP00000021582.1"/>
    </source>
</evidence>
<feature type="region of interest" description="Disordered" evidence="2">
    <location>
        <begin position="1295"/>
        <end position="1389"/>
    </location>
</feature>
<dbReference type="EMBL" id="AFYH01003453">
    <property type="status" value="NOT_ANNOTATED_CDS"/>
    <property type="molecule type" value="Genomic_DNA"/>
</dbReference>
<feature type="compositionally biased region" description="Polar residues" evidence="2">
    <location>
        <begin position="1342"/>
        <end position="1358"/>
    </location>
</feature>
<accession>H3BI61</accession>
<feature type="compositionally biased region" description="Polar residues" evidence="2">
    <location>
        <begin position="1723"/>
        <end position="1738"/>
    </location>
</feature>
<feature type="coiled-coil region" evidence="1">
    <location>
        <begin position="1022"/>
        <end position="1098"/>
    </location>
</feature>
<dbReference type="GO" id="GO:0008017">
    <property type="term" value="F:microtubule binding"/>
    <property type="evidence" value="ECO:0007669"/>
    <property type="project" value="TreeGrafter"/>
</dbReference>
<dbReference type="HOGENOM" id="CLU_001421_1_0_1"/>
<proteinExistence type="predicted"/>
<dbReference type="Gene3D" id="1.10.418.10">
    <property type="entry name" value="Calponin-like domain"/>
    <property type="match status" value="1"/>
</dbReference>
<evidence type="ECO:0000256" key="1">
    <source>
        <dbReference type="SAM" id="Coils"/>
    </source>
</evidence>
<dbReference type="Proteomes" id="UP000008672">
    <property type="component" value="Unassembled WGS sequence"/>
</dbReference>
<dbReference type="EMBL" id="AFYH01003449">
    <property type="status" value="NOT_ANNOTATED_CDS"/>
    <property type="molecule type" value="Genomic_DNA"/>
</dbReference>
<feature type="compositionally biased region" description="Low complexity" evidence="2">
    <location>
        <begin position="1449"/>
        <end position="1468"/>
    </location>
</feature>
<feature type="compositionally biased region" description="Polar residues" evidence="2">
    <location>
        <begin position="1655"/>
        <end position="1673"/>
    </location>
</feature>
<dbReference type="OMA" id="RHNASDP"/>
<dbReference type="eggNOG" id="KOG4643">
    <property type="taxonomic scope" value="Eukaryota"/>
</dbReference>
<evidence type="ECO:0000256" key="2">
    <source>
        <dbReference type="SAM" id="MobiDB-lite"/>
    </source>
</evidence>
<dbReference type="EMBL" id="AFYH01003446">
    <property type="status" value="NOT_ANNOTATED_CDS"/>
    <property type="molecule type" value="Genomic_DNA"/>
</dbReference>
<feature type="region of interest" description="Disordered" evidence="2">
    <location>
        <begin position="1406"/>
        <end position="1492"/>
    </location>
</feature>
<dbReference type="EMBL" id="AFYH01003448">
    <property type="status" value="NOT_ANNOTATED_CDS"/>
    <property type="molecule type" value="Genomic_DNA"/>
</dbReference>
<feature type="compositionally biased region" description="Basic and acidic residues" evidence="2">
    <location>
        <begin position="1296"/>
        <end position="1307"/>
    </location>
</feature>
<feature type="compositionally biased region" description="Polar residues" evidence="2">
    <location>
        <begin position="1880"/>
        <end position="1902"/>
    </location>
</feature>
<feature type="region of interest" description="Disordered" evidence="2">
    <location>
        <begin position="1834"/>
        <end position="1909"/>
    </location>
</feature>
<dbReference type="PANTHER" id="PTHR18947">
    <property type="entry name" value="HOOK PROTEINS"/>
    <property type="match status" value="1"/>
</dbReference>
<dbReference type="EMBL" id="AFYH01003447">
    <property type="status" value="NOT_ANNOTATED_CDS"/>
    <property type="molecule type" value="Genomic_DNA"/>
</dbReference>
<protein>
    <submittedName>
        <fullName evidence="3">Coiled-coil domain containing 88C</fullName>
    </submittedName>
</protein>
<feature type="compositionally biased region" description="Basic and acidic residues" evidence="2">
    <location>
        <begin position="1756"/>
        <end position="1776"/>
    </location>
</feature>
<dbReference type="STRING" id="7897.ENSLACP00000021582"/>
<feature type="compositionally biased region" description="Low complexity" evidence="2">
    <location>
        <begin position="1314"/>
        <end position="1328"/>
    </location>
</feature>
<keyword evidence="4" id="KW-1185">Reference proteome</keyword>
<feature type="coiled-coil region" evidence="1">
    <location>
        <begin position="1130"/>
        <end position="1273"/>
    </location>
</feature>
<feature type="region of interest" description="Disordered" evidence="2">
    <location>
        <begin position="1611"/>
        <end position="1682"/>
    </location>
</feature>
<feature type="compositionally biased region" description="Low complexity" evidence="2">
    <location>
        <begin position="119"/>
        <end position="131"/>
    </location>
</feature>
<dbReference type="GO" id="GO:0005737">
    <property type="term" value="C:cytoplasm"/>
    <property type="evidence" value="ECO:0007669"/>
    <property type="project" value="TreeGrafter"/>
</dbReference>
<dbReference type="GO" id="GO:0051959">
    <property type="term" value="F:dynein light intermediate chain binding"/>
    <property type="evidence" value="ECO:0007669"/>
    <property type="project" value="TreeGrafter"/>
</dbReference>
<dbReference type="GO" id="GO:0005813">
    <property type="term" value="C:centrosome"/>
    <property type="evidence" value="ECO:0007669"/>
    <property type="project" value="TreeGrafter"/>
</dbReference>
<dbReference type="PANTHER" id="PTHR18947:SF31">
    <property type="entry name" value="PROTEIN DAPLE"/>
    <property type="match status" value="1"/>
</dbReference>
<reference evidence="4" key="1">
    <citation type="submission" date="2011-08" db="EMBL/GenBank/DDBJ databases">
        <title>The draft genome of Latimeria chalumnae.</title>
        <authorList>
            <person name="Di Palma F."/>
            <person name="Alfoldi J."/>
            <person name="Johnson J."/>
            <person name="Berlin A."/>
            <person name="Gnerre S."/>
            <person name="Jaffe D."/>
            <person name="MacCallum I."/>
            <person name="Young S."/>
            <person name="Walker B.J."/>
            <person name="Lander E."/>
            <person name="Lindblad-Toh K."/>
        </authorList>
    </citation>
    <scope>NUCLEOTIDE SEQUENCE [LARGE SCALE GENOMIC DNA]</scope>
    <source>
        <strain evidence="4">Wild caught</strain>
    </source>
</reference>
<sequence>GKSMEEMKKLLLLMLGCAVQCDRKEELIEKIKQLDIETQASIVTHIQEVTHNQENVLDLQWLELPDIAPEDLDSLSRSMAFNLRRLIDERDDCSELIVELTQERDYLQSQQPLSPIKTSSPESPSSPSESLSQEDKQHLAVELADTKAKLRRIKQELEEKTEQLIDAKHEVDRSEMELQKLKHENLQLTADARSARAYRDELDSLRDRASRVEKLEMELTRCREKLHDVDFYKNRMEELREDNMVLIETKTMFEEQLKGARIRCDKLHELEKENLQLKSKLHDLEIDRDTDKKRIEELIEENMVLEIAQKQSMNESVHLGWELEQLSKSADILDETRKSFVFELNESASSKVLKLEKENQSLQNTIQELRDVSLTMEEGSYRIQELEKENRKLSEKTEKLHTQLEQEKQSTQDLETLSEELLKEKEQLKETLETIRAERERQVKELEQENEHLNQAIVSLRQRCQISKDARVKDIERENKILHETITETSNKLNKLEFEKKQVQKELCQAKEKAEKIEELEKEVPKLERENEQLQKTIASMKIICEKVGALEEENSNLEVENRKLQKSLGTLQNGYIRLETVEKDNKQLEEENLGLRKTVENLKSRSTKLAQTELEKKDLEKENEELKRNVEMLKTLSKKSERLELSYQGLDSENQRLQQDLENTNKKIQQFERELQEAEKERQALQKTLEEVRVSSKRAEDLERQNRLLEQEMSQIEKDNKKLEKEAKRLRHQVEVKETVLEERGQKLSALEKENKTLEKETCKLRESSDKTKDLEKDNKELVQQATIDKKTLATLREDLVHEKLKSQQMSNELEKLSLELEKLGLSKEKLLQDVHSNDEIKYKILENKIESTLKKTLEIKEEKIVCLESQLEESLKQNQQLYLELSMEREKSEATKPYREEICVQNSVKNLSEKMHLHHQVTEKWETKHRGATMEQPNMKDRVIEVERSNAALHAEKQLLKEQLRKLEDQNSTLTDQIMALQKQATSLHDHTTALQTQKAKLQVENSTLSSQKTFHQKQQSVLENNLEAVQKQKEELKATHEHLAQDHERLVALHERQSTEYEALISQHRSLKTSHRNLELEHKTLEQKFGSLMNRKAEWEELEKRLQLEQNCTQQERKKKTIVVEENQRLKEDLDRVNVLNSHLKQDCEALQTHTKELKSSLNGVQLELSHWQARYDELKEQHQNLDISLTKSDNRYELLTRLKANLEEENHHLLSQIQMVTQQNQTLMEQSMESKEHFHEEQKQYIDKLNSLRRQKEKLEEKIMDQYKFYDPAPKKKNHWVGAKALVKLMKPKKEGSRERLKSATEGQLQQSEPTEQAAASAPSSPLPLQPQRESFEFSLQGSNSTEENHTGSSGKAPPQIMPRELSRSTSSNENVDSPDNPRHQRMDLGAVAYSTSAIHLATSNSTPTQRPHNRSRGFNSDDDLQVPPHEADFSNGGYKNQAFRTSSLDNSRNTSNSSSPLNSKGSMDRIPGKTESLSSDDLVPSRETATLPRDSYLYRSSSAVLANSPSKQELSLSRGGLMSHDTPQKSGPNPSRSQSKINPASPGNEMVTLEEFLQESNRLSPPIENSNSNEDLLSDYFRKVTEPPVIGNQPTMFNRKENAKMPTSYVTPNMKPTLESVDGRSSKQYVKPNPRPMEISGQPCSLRPTVAQQSRTLSGTRQTTQLQQPGAIGNRSGSLNRAYSLASADLLRANGPDSFRQELFPKPGMDTSVGKDVGNSSWRLSAPSGSQVSLRERPQSARTANPSPSADRCRQVDPRRLSLAPPKEERAPAFQLYSAASPCSQSPTSDQTQDNYNTPSSQQHYSATQHAASRVKVRPVSRCGEVAMVTPVRPTVNHPEEEGAKGHSSAETPISKIQSRSPETTAVGASEDLSRTSSSAPKSTPVSPESSGDQQTVWYEYGCV</sequence>
<feature type="region of interest" description="Disordered" evidence="2">
    <location>
        <begin position="108"/>
        <end position="138"/>
    </location>
</feature>
<dbReference type="EMBL" id="AFYH01003452">
    <property type="status" value="NOT_ANNOTATED_CDS"/>
    <property type="molecule type" value="Genomic_DNA"/>
</dbReference>
<feature type="compositionally biased region" description="Polar residues" evidence="2">
    <location>
        <begin position="1509"/>
        <end position="1520"/>
    </location>
</feature>
<feature type="compositionally biased region" description="Polar residues" evidence="2">
    <location>
        <begin position="1406"/>
        <end position="1415"/>
    </location>
</feature>
<feature type="coiled-coil region" evidence="1">
    <location>
        <begin position="859"/>
        <end position="886"/>
    </location>
</feature>
<feature type="compositionally biased region" description="Polar residues" evidence="2">
    <location>
        <begin position="1533"/>
        <end position="1547"/>
    </location>
</feature>
<dbReference type="GO" id="GO:0030705">
    <property type="term" value="P:cytoskeleton-dependent intracellular transport"/>
    <property type="evidence" value="ECO:0007669"/>
    <property type="project" value="TreeGrafter"/>
</dbReference>
<feature type="compositionally biased region" description="Polar residues" evidence="2">
    <location>
        <begin position="1786"/>
        <end position="1816"/>
    </location>
</feature>
<gene>
    <name evidence="3" type="primary">LOC102345880</name>
</gene>
<dbReference type="InterPro" id="IPR036872">
    <property type="entry name" value="CH_dom_sf"/>
</dbReference>
<dbReference type="InParanoid" id="H3BI61"/>
<dbReference type="GeneTree" id="ENSGT00940000154785"/>
<feature type="coiled-coil region" evidence="1">
    <location>
        <begin position="945"/>
        <end position="986"/>
    </location>
</feature>
<dbReference type="SUPFAM" id="SSF116907">
    <property type="entry name" value="Hook domain"/>
    <property type="match status" value="1"/>
</dbReference>
<feature type="compositionally biased region" description="Polar residues" evidence="2">
    <location>
        <begin position="1854"/>
        <end position="1869"/>
    </location>
</feature>
<keyword evidence="1" id="KW-0175">Coiled coil</keyword>
<evidence type="ECO:0000313" key="4">
    <source>
        <dbReference type="Proteomes" id="UP000008672"/>
    </source>
</evidence>
<feature type="compositionally biased region" description="Polar residues" evidence="2">
    <location>
        <begin position="1372"/>
        <end position="1382"/>
    </location>
</feature>
<feature type="coiled-coil region" evidence="1">
    <location>
        <begin position="345"/>
        <end position="835"/>
    </location>
</feature>
<organism evidence="3 4">
    <name type="scientific">Latimeria chalumnae</name>
    <name type="common">Coelacanth</name>
    <dbReference type="NCBI Taxonomy" id="7897"/>
    <lineage>
        <taxon>Eukaryota</taxon>
        <taxon>Metazoa</taxon>
        <taxon>Chordata</taxon>
        <taxon>Craniata</taxon>
        <taxon>Vertebrata</taxon>
        <taxon>Euteleostomi</taxon>
        <taxon>Coelacanthiformes</taxon>
        <taxon>Coelacanthidae</taxon>
        <taxon>Latimeria</taxon>
    </lineage>
</organism>